<dbReference type="Pfam" id="PF01061">
    <property type="entry name" value="ABC2_membrane"/>
    <property type="match status" value="1"/>
</dbReference>
<comment type="subcellular location">
    <subcellularLocation>
        <location evidence="1">Cell inner membrane</location>
        <topology evidence="1">Multi-pass membrane protein</topology>
    </subcellularLocation>
</comment>
<evidence type="ECO:0000259" key="8">
    <source>
        <dbReference type="Pfam" id="PF01061"/>
    </source>
</evidence>
<keyword evidence="6 7" id="KW-0472">Membrane</keyword>
<evidence type="ECO:0000256" key="5">
    <source>
        <dbReference type="ARBA" id="ARBA00022989"/>
    </source>
</evidence>
<feature type="transmembrane region" description="Helical" evidence="7">
    <location>
        <begin position="84"/>
        <end position="101"/>
    </location>
</feature>
<accession>A0A382JPJ6</accession>
<evidence type="ECO:0000313" key="9">
    <source>
        <dbReference type="EMBL" id="SVC14040.1"/>
    </source>
</evidence>
<evidence type="ECO:0000256" key="1">
    <source>
        <dbReference type="ARBA" id="ARBA00004429"/>
    </source>
</evidence>
<evidence type="ECO:0000256" key="3">
    <source>
        <dbReference type="ARBA" id="ARBA00022475"/>
    </source>
</evidence>
<proteinExistence type="predicted"/>
<dbReference type="PANTHER" id="PTHR30413:SF8">
    <property type="entry name" value="TRANSPORT PERMEASE PROTEIN"/>
    <property type="match status" value="1"/>
</dbReference>
<feature type="domain" description="ABC-2 type transporter transmembrane" evidence="8">
    <location>
        <begin position="54"/>
        <end position="244"/>
    </location>
</feature>
<keyword evidence="3" id="KW-1003">Cell membrane</keyword>
<protein>
    <recommendedName>
        <fullName evidence="8">ABC-2 type transporter transmembrane domain-containing protein</fullName>
    </recommendedName>
</protein>
<feature type="transmembrane region" description="Helical" evidence="7">
    <location>
        <begin position="56"/>
        <end position="77"/>
    </location>
</feature>
<feature type="non-terminal residue" evidence="9">
    <location>
        <position position="247"/>
    </location>
</feature>
<evidence type="ECO:0000256" key="6">
    <source>
        <dbReference type="ARBA" id="ARBA00023136"/>
    </source>
</evidence>
<dbReference type="InterPro" id="IPR013525">
    <property type="entry name" value="ABC2_TM"/>
</dbReference>
<dbReference type="GO" id="GO:0015920">
    <property type="term" value="P:lipopolysaccharide transport"/>
    <property type="evidence" value="ECO:0007669"/>
    <property type="project" value="TreeGrafter"/>
</dbReference>
<dbReference type="GO" id="GO:0140359">
    <property type="term" value="F:ABC-type transporter activity"/>
    <property type="evidence" value="ECO:0007669"/>
    <property type="project" value="InterPro"/>
</dbReference>
<feature type="transmembrane region" description="Helical" evidence="7">
    <location>
        <begin position="163"/>
        <end position="185"/>
    </location>
</feature>
<evidence type="ECO:0000256" key="2">
    <source>
        <dbReference type="ARBA" id="ARBA00022448"/>
    </source>
</evidence>
<feature type="transmembrane region" description="Helical" evidence="7">
    <location>
        <begin position="135"/>
        <end position="156"/>
    </location>
</feature>
<evidence type="ECO:0000256" key="4">
    <source>
        <dbReference type="ARBA" id="ARBA00022692"/>
    </source>
</evidence>
<dbReference type="PANTHER" id="PTHR30413">
    <property type="entry name" value="INNER MEMBRANE TRANSPORT PERMEASE"/>
    <property type="match status" value="1"/>
</dbReference>
<gene>
    <name evidence="9" type="ORF">METZ01_LOCUS266894</name>
</gene>
<evidence type="ECO:0000256" key="7">
    <source>
        <dbReference type="SAM" id="Phobius"/>
    </source>
</evidence>
<sequence length="247" mass="27514">MNSTAPADQPADGLFPVGRPTPLGEYLRELWARRDYIVRVPLADLRSQNAHTLLGGIWLVLNPLLQVGVYFLVFGVIMPIDRGVDTYLVFLTLGVFAFHYSQRVISDGARSVVSSMGLIRTLRFPRATLPLSNSVGQAVAFGPVFAVMLVVVLAHGNTPTVRWLLLPVLFGLQTLFSLGASLLAARFNHLYRDLENLLPFVFRLLFYVSGVLYSVDHYVDDALLRGLFALNPMYVYVTAWRWVMVGG</sequence>
<dbReference type="AlphaFoldDB" id="A0A382JPJ6"/>
<keyword evidence="2" id="KW-0813">Transport</keyword>
<keyword evidence="5 7" id="KW-1133">Transmembrane helix</keyword>
<organism evidence="9">
    <name type="scientific">marine metagenome</name>
    <dbReference type="NCBI Taxonomy" id="408172"/>
    <lineage>
        <taxon>unclassified sequences</taxon>
        <taxon>metagenomes</taxon>
        <taxon>ecological metagenomes</taxon>
    </lineage>
</organism>
<dbReference type="EMBL" id="UINC01075650">
    <property type="protein sequence ID" value="SVC14040.1"/>
    <property type="molecule type" value="Genomic_DNA"/>
</dbReference>
<name>A0A382JPJ6_9ZZZZ</name>
<feature type="transmembrane region" description="Helical" evidence="7">
    <location>
        <begin position="197"/>
        <end position="215"/>
    </location>
</feature>
<feature type="transmembrane region" description="Helical" evidence="7">
    <location>
        <begin position="222"/>
        <end position="243"/>
    </location>
</feature>
<reference evidence="9" key="1">
    <citation type="submission" date="2018-05" db="EMBL/GenBank/DDBJ databases">
        <authorList>
            <person name="Lanie J.A."/>
            <person name="Ng W.-L."/>
            <person name="Kazmierczak K.M."/>
            <person name="Andrzejewski T.M."/>
            <person name="Davidsen T.M."/>
            <person name="Wayne K.J."/>
            <person name="Tettelin H."/>
            <person name="Glass J.I."/>
            <person name="Rusch D."/>
            <person name="Podicherti R."/>
            <person name="Tsui H.-C.T."/>
            <person name="Winkler M.E."/>
        </authorList>
    </citation>
    <scope>NUCLEOTIDE SEQUENCE</scope>
</reference>
<keyword evidence="4 7" id="KW-0812">Transmembrane</keyword>
<dbReference type="GO" id="GO:0005886">
    <property type="term" value="C:plasma membrane"/>
    <property type="evidence" value="ECO:0007669"/>
    <property type="project" value="UniProtKB-SubCell"/>
</dbReference>